<evidence type="ECO:0000313" key="2">
    <source>
        <dbReference type="EnsemblPlants" id="AET3Gv20183600.11"/>
    </source>
</evidence>
<keyword evidence="1" id="KW-1133">Transmembrane helix</keyword>
<reference evidence="2" key="3">
    <citation type="journal article" date="2017" name="Nature">
        <title>Genome sequence of the progenitor of the wheat D genome Aegilops tauschii.</title>
        <authorList>
            <person name="Luo M.C."/>
            <person name="Gu Y.Q."/>
            <person name="Puiu D."/>
            <person name="Wang H."/>
            <person name="Twardziok S.O."/>
            <person name="Deal K.R."/>
            <person name="Huo N."/>
            <person name="Zhu T."/>
            <person name="Wang L."/>
            <person name="Wang Y."/>
            <person name="McGuire P.E."/>
            <person name="Liu S."/>
            <person name="Long H."/>
            <person name="Ramasamy R.K."/>
            <person name="Rodriguez J.C."/>
            <person name="Van S.L."/>
            <person name="Yuan L."/>
            <person name="Wang Z."/>
            <person name="Xia Z."/>
            <person name="Xiao L."/>
            <person name="Anderson O.D."/>
            <person name="Ouyang S."/>
            <person name="Liang Y."/>
            <person name="Zimin A.V."/>
            <person name="Pertea G."/>
            <person name="Qi P."/>
            <person name="Bennetzen J.L."/>
            <person name="Dai X."/>
            <person name="Dawson M.W."/>
            <person name="Muller H.G."/>
            <person name="Kugler K."/>
            <person name="Rivarola-Duarte L."/>
            <person name="Spannagl M."/>
            <person name="Mayer K.F.X."/>
            <person name="Lu F.H."/>
            <person name="Bevan M.W."/>
            <person name="Leroy P."/>
            <person name="Li P."/>
            <person name="You F.M."/>
            <person name="Sun Q."/>
            <person name="Liu Z."/>
            <person name="Lyons E."/>
            <person name="Wicker T."/>
            <person name="Salzberg S.L."/>
            <person name="Devos K.M."/>
            <person name="Dvorak J."/>
        </authorList>
    </citation>
    <scope>NUCLEOTIDE SEQUENCE [LARGE SCALE GENOMIC DNA]</scope>
    <source>
        <strain evidence="2">cv. AL8/78</strain>
    </source>
</reference>
<reference evidence="3" key="1">
    <citation type="journal article" date="2014" name="Science">
        <title>Ancient hybridizations among the ancestral genomes of bread wheat.</title>
        <authorList>
            <consortium name="International Wheat Genome Sequencing Consortium,"/>
            <person name="Marcussen T."/>
            <person name="Sandve S.R."/>
            <person name="Heier L."/>
            <person name="Spannagl M."/>
            <person name="Pfeifer M."/>
            <person name="Jakobsen K.S."/>
            <person name="Wulff B.B."/>
            <person name="Steuernagel B."/>
            <person name="Mayer K.F."/>
            <person name="Olsen O.A."/>
        </authorList>
    </citation>
    <scope>NUCLEOTIDE SEQUENCE [LARGE SCALE GENOMIC DNA]</scope>
    <source>
        <strain evidence="3">cv. AL8/78</strain>
    </source>
</reference>
<organism evidence="2 3">
    <name type="scientific">Aegilops tauschii subsp. strangulata</name>
    <name type="common">Goatgrass</name>
    <dbReference type="NCBI Taxonomy" id="200361"/>
    <lineage>
        <taxon>Eukaryota</taxon>
        <taxon>Viridiplantae</taxon>
        <taxon>Streptophyta</taxon>
        <taxon>Embryophyta</taxon>
        <taxon>Tracheophyta</taxon>
        <taxon>Spermatophyta</taxon>
        <taxon>Magnoliopsida</taxon>
        <taxon>Liliopsida</taxon>
        <taxon>Poales</taxon>
        <taxon>Poaceae</taxon>
        <taxon>BOP clade</taxon>
        <taxon>Pooideae</taxon>
        <taxon>Triticodae</taxon>
        <taxon>Triticeae</taxon>
        <taxon>Triticinae</taxon>
        <taxon>Aegilops</taxon>
    </lineage>
</organism>
<dbReference type="Gramene" id="AET3Gv20183600.11">
    <property type="protein sequence ID" value="AET3Gv20183600.11"/>
    <property type="gene ID" value="AET3Gv20183600"/>
</dbReference>
<keyword evidence="1" id="KW-0812">Transmembrane</keyword>
<evidence type="ECO:0000313" key="3">
    <source>
        <dbReference type="Proteomes" id="UP000015105"/>
    </source>
</evidence>
<dbReference type="EnsemblPlants" id="AET3Gv20183600.11">
    <property type="protein sequence ID" value="AET3Gv20183600.11"/>
    <property type="gene ID" value="AET3Gv20183600"/>
</dbReference>
<reference evidence="3" key="2">
    <citation type="journal article" date="2017" name="Nat. Plants">
        <title>The Aegilops tauschii genome reveals multiple impacts of transposons.</title>
        <authorList>
            <person name="Zhao G."/>
            <person name="Zou C."/>
            <person name="Li K."/>
            <person name="Wang K."/>
            <person name="Li T."/>
            <person name="Gao L."/>
            <person name="Zhang X."/>
            <person name="Wang H."/>
            <person name="Yang Z."/>
            <person name="Liu X."/>
            <person name="Jiang W."/>
            <person name="Mao L."/>
            <person name="Kong X."/>
            <person name="Jiao Y."/>
            <person name="Jia J."/>
        </authorList>
    </citation>
    <scope>NUCLEOTIDE SEQUENCE [LARGE SCALE GENOMIC DNA]</scope>
    <source>
        <strain evidence="3">cv. AL8/78</strain>
    </source>
</reference>
<accession>A0A453E1D1</accession>
<keyword evidence="3" id="KW-1185">Reference proteome</keyword>
<dbReference type="AlphaFoldDB" id="A0A453E1D1"/>
<protein>
    <submittedName>
        <fullName evidence="2">Uncharacterized protein</fullName>
    </submittedName>
</protein>
<dbReference type="PANTHER" id="PTHR47289:SF2">
    <property type="entry name" value="TRANSCRIPTION FACTOR, PUTATIVE (DUF1664)-RELATED"/>
    <property type="match status" value="1"/>
</dbReference>
<dbReference type="Proteomes" id="UP000015105">
    <property type="component" value="Chromosome 3D"/>
</dbReference>
<name>A0A453E1D1_AEGTS</name>
<reference evidence="2" key="5">
    <citation type="journal article" date="2021" name="G3 (Bethesda)">
        <title>Aegilops tauschii genome assembly Aet v5.0 features greater sequence contiguity and improved annotation.</title>
        <authorList>
            <person name="Wang L."/>
            <person name="Zhu T."/>
            <person name="Rodriguez J.C."/>
            <person name="Deal K.R."/>
            <person name="Dubcovsky J."/>
            <person name="McGuire P.E."/>
            <person name="Lux T."/>
            <person name="Spannagl M."/>
            <person name="Mayer K.F.X."/>
            <person name="Baldrich P."/>
            <person name="Meyers B.C."/>
            <person name="Huo N."/>
            <person name="Gu Y.Q."/>
            <person name="Zhou H."/>
            <person name="Devos K.M."/>
            <person name="Bennetzen J.L."/>
            <person name="Unver T."/>
            <person name="Budak H."/>
            <person name="Gulick P.J."/>
            <person name="Galiba G."/>
            <person name="Kalapos B."/>
            <person name="Nelson D.R."/>
            <person name="Li P."/>
            <person name="You F.M."/>
            <person name="Luo M.C."/>
            <person name="Dvorak J."/>
        </authorList>
    </citation>
    <scope>NUCLEOTIDE SEQUENCE [LARGE SCALE GENOMIC DNA]</scope>
    <source>
        <strain evidence="2">cv. AL8/78</strain>
    </source>
</reference>
<feature type="transmembrane region" description="Helical" evidence="1">
    <location>
        <begin position="92"/>
        <end position="110"/>
    </location>
</feature>
<sequence length="114" mass="12162">MVLGKIAIVIGSGIIGTMVTGGDGSKLPDLRDVLSFSFKFMKQDKKEGSSNASPQNDLLLSQVVNYLRDQLQALSREAQCPQIINVNGGPGAGAYGLTFIAVGAIGYLYIRWKV</sequence>
<evidence type="ECO:0000256" key="1">
    <source>
        <dbReference type="SAM" id="Phobius"/>
    </source>
</evidence>
<reference evidence="2" key="4">
    <citation type="submission" date="2019-03" db="UniProtKB">
        <authorList>
            <consortium name="EnsemblPlants"/>
        </authorList>
    </citation>
    <scope>IDENTIFICATION</scope>
</reference>
<dbReference type="PANTHER" id="PTHR47289">
    <property type="entry name" value="TRANSCRIPTION FACTOR, PUTATIVE (DUF1664)-RELATED"/>
    <property type="match status" value="1"/>
</dbReference>
<proteinExistence type="predicted"/>
<keyword evidence="1" id="KW-0472">Membrane</keyword>